<proteinExistence type="inferred from homology"/>
<dbReference type="STRING" id="89187.ISM_15355"/>
<dbReference type="AlphaFoldDB" id="A3SP65"/>
<dbReference type="InterPro" id="IPR001110">
    <property type="entry name" value="UPF0012_CS"/>
</dbReference>
<keyword evidence="2" id="KW-0378">Hydrolase</keyword>
<evidence type="ECO:0000259" key="3">
    <source>
        <dbReference type="PROSITE" id="PS50263"/>
    </source>
</evidence>
<dbReference type="PROSITE" id="PS01227">
    <property type="entry name" value="UPF0012"/>
    <property type="match status" value="1"/>
</dbReference>
<evidence type="ECO:0000313" key="5">
    <source>
        <dbReference type="Proteomes" id="UP000005954"/>
    </source>
</evidence>
<feature type="domain" description="CN hydrolase" evidence="3">
    <location>
        <begin position="5"/>
        <end position="253"/>
    </location>
</feature>
<dbReference type="InterPro" id="IPR036526">
    <property type="entry name" value="C-N_Hydrolase_sf"/>
</dbReference>
<dbReference type="Gene3D" id="3.60.110.10">
    <property type="entry name" value="Carbon-nitrogen hydrolase"/>
    <property type="match status" value="1"/>
</dbReference>
<sequence length="284" mass="30237">MPRPLHIACLQTRPLAGFQPALDEAIGLAEEAVAAGAEILFLPEYCGGLRTEDGRLAPPVAEEESHPVLQGLRDWCAGAGVWLNIGSIAVRGPSPEKFINRGYMIAPDGSIVGRYDKIHLFDVDLGPGQSYRESATVAPGGQAVIHDTPKARIGHAICYDLRFPALFHTLACEGAEILCCPAAFTKLTGEAHWHILNRARAIETTRFMVSACATGPVPGGGETYGHSLIIDPWGRVLADGGSDKGIISATIDLDMVAATQSRIPSLNNARSFDTPTAFSTQERA</sequence>
<evidence type="ECO:0000313" key="4">
    <source>
        <dbReference type="EMBL" id="EAP76255.1"/>
    </source>
</evidence>
<gene>
    <name evidence="4" type="ORF">ISM_15355</name>
</gene>
<keyword evidence="5" id="KW-1185">Reference proteome</keyword>
<reference evidence="4 5" key="1">
    <citation type="submission" date="2005-12" db="EMBL/GenBank/DDBJ databases">
        <authorList>
            <person name="Moran M.A."/>
            <person name="Ferriera S."/>
            <person name="Johnson J."/>
            <person name="Kravitz S."/>
            <person name="Halpern A."/>
            <person name="Remington K."/>
            <person name="Beeson K."/>
            <person name="Tran B."/>
            <person name="Rogers Y.-H."/>
            <person name="Friedman R."/>
            <person name="Venter J.C."/>
        </authorList>
    </citation>
    <scope>NUCLEOTIDE SEQUENCE [LARGE SCALE GENOMIC DNA]</scope>
    <source>
        <strain evidence="5">ATCC BAA-591 / DSM 15170 / ISM</strain>
    </source>
</reference>
<name>A3SP65_ROSNI</name>
<dbReference type="SUPFAM" id="SSF56317">
    <property type="entry name" value="Carbon-nitrogen hydrolase"/>
    <property type="match status" value="1"/>
</dbReference>
<protein>
    <submittedName>
        <fullName evidence="4">Possible nitrilase</fullName>
    </submittedName>
</protein>
<dbReference type="PROSITE" id="PS50263">
    <property type="entry name" value="CN_HYDROLASE"/>
    <property type="match status" value="1"/>
</dbReference>
<dbReference type="HOGENOM" id="CLU_030130_1_2_5"/>
<dbReference type="OrthoDB" id="9811121at2"/>
<dbReference type="CDD" id="cd07572">
    <property type="entry name" value="nit"/>
    <property type="match status" value="1"/>
</dbReference>
<dbReference type="EMBL" id="AALY01000002">
    <property type="protein sequence ID" value="EAP76255.1"/>
    <property type="molecule type" value="Genomic_DNA"/>
</dbReference>
<accession>A3SP65</accession>
<evidence type="ECO:0000256" key="2">
    <source>
        <dbReference type="ARBA" id="ARBA00022801"/>
    </source>
</evidence>
<evidence type="ECO:0000256" key="1">
    <source>
        <dbReference type="ARBA" id="ARBA00010613"/>
    </source>
</evidence>
<comment type="similarity">
    <text evidence="1">Belongs to the carbon-nitrogen hydrolase superfamily. NIT1/NIT2 family.</text>
</comment>
<dbReference type="GO" id="GO:0016811">
    <property type="term" value="F:hydrolase activity, acting on carbon-nitrogen (but not peptide) bonds, in linear amides"/>
    <property type="evidence" value="ECO:0007669"/>
    <property type="project" value="InterPro"/>
</dbReference>
<dbReference type="Pfam" id="PF00795">
    <property type="entry name" value="CN_hydrolase"/>
    <property type="match status" value="1"/>
</dbReference>
<dbReference type="eggNOG" id="COG0388">
    <property type="taxonomic scope" value="Bacteria"/>
</dbReference>
<dbReference type="InterPro" id="IPR045254">
    <property type="entry name" value="Nit1/2_C-N_Hydrolase"/>
</dbReference>
<dbReference type="PANTHER" id="PTHR23088:SF27">
    <property type="entry name" value="DEAMINATED GLUTATHIONE AMIDASE"/>
    <property type="match status" value="1"/>
</dbReference>
<comment type="caution">
    <text evidence="4">The sequence shown here is derived from an EMBL/GenBank/DDBJ whole genome shotgun (WGS) entry which is preliminary data.</text>
</comment>
<dbReference type="InterPro" id="IPR003010">
    <property type="entry name" value="C-N_Hydrolase"/>
</dbReference>
<dbReference type="PANTHER" id="PTHR23088">
    <property type="entry name" value="NITRILASE-RELATED"/>
    <property type="match status" value="1"/>
</dbReference>
<dbReference type="Proteomes" id="UP000005954">
    <property type="component" value="Unassembled WGS sequence"/>
</dbReference>
<dbReference type="RefSeq" id="WP_009815080.1">
    <property type="nucleotide sequence ID" value="NZ_CH724156.1"/>
</dbReference>
<organism evidence="4 5">
    <name type="scientific">Roseovarius nubinhibens (strain ATCC BAA-591 / DSM 15170 / ISM)</name>
    <dbReference type="NCBI Taxonomy" id="89187"/>
    <lineage>
        <taxon>Bacteria</taxon>
        <taxon>Pseudomonadati</taxon>
        <taxon>Pseudomonadota</taxon>
        <taxon>Alphaproteobacteria</taxon>
        <taxon>Rhodobacterales</taxon>
        <taxon>Roseobacteraceae</taxon>
        <taxon>Roseovarius</taxon>
    </lineage>
</organism>